<dbReference type="EMBL" id="JACLCP010000002">
    <property type="protein sequence ID" value="MBC2845189.1"/>
    <property type="molecule type" value="Genomic_DNA"/>
</dbReference>
<keyword evidence="2" id="KW-1185">Reference proteome</keyword>
<proteinExistence type="predicted"/>
<name>A0A842ISR1_9FLAO</name>
<sequence length="188" mass="22026">MKKIPRIDISDEMREYAKIESKKRDAFIKHHFEVKHLSYEERDELGFIGEFACCQLLGIDWKQNIRDTYHTIDDFDVVIKGKKIDVKTETVPTAYARKILRKEILDDELYGRRLINEGQFDLLKKYDIVIFSLFAREHLDFWFPIGYLETSHIINNYPPGKARPDGGTYPFSGCPVPTSVLKPIEQLI</sequence>
<accession>A0A842ISR1</accession>
<evidence type="ECO:0000313" key="1">
    <source>
        <dbReference type="EMBL" id="MBC2845189.1"/>
    </source>
</evidence>
<dbReference type="Proteomes" id="UP000533900">
    <property type="component" value="Unassembled WGS sequence"/>
</dbReference>
<evidence type="ECO:0000313" key="2">
    <source>
        <dbReference type="Proteomes" id="UP000533900"/>
    </source>
</evidence>
<dbReference type="RefSeq" id="WP_185788899.1">
    <property type="nucleotide sequence ID" value="NZ_JACLCP010000002.1"/>
</dbReference>
<comment type="caution">
    <text evidence="1">The sequence shown here is derived from an EMBL/GenBank/DDBJ whole genome shotgun (WGS) entry which is preliminary data.</text>
</comment>
<dbReference type="AlphaFoldDB" id="A0A842ISR1"/>
<organism evidence="1 2">
    <name type="scientific">Winogradskyella flava</name>
    <dbReference type="NCBI Taxonomy" id="1884876"/>
    <lineage>
        <taxon>Bacteria</taxon>
        <taxon>Pseudomonadati</taxon>
        <taxon>Bacteroidota</taxon>
        <taxon>Flavobacteriia</taxon>
        <taxon>Flavobacteriales</taxon>
        <taxon>Flavobacteriaceae</taxon>
        <taxon>Winogradskyella</taxon>
    </lineage>
</organism>
<protein>
    <submittedName>
        <fullName evidence="1">Uncharacterized protein</fullName>
    </submittedName>
</protein>
<gene>
    <name evidence="1" type="ORF">H7F21_08800</name>
</gene>
<reference evidence="1" key="1">
    <citation type="submission" date="2020-08" db="EMBL/GenBank/DDBJ databases">
        <title>Winogradskyella ouciana sp. nov., isolated from the hadal seawater of the Mariana Trench.</title>
        <authorList>
            <person name="He X."/>
        </authorList>
    </citation>
    <scope>NUCLEOTIDE SEQUENCE [LARGE SCALE GENOMIC DNA]</scope>
    <source>
        <strain evidence="1">KCTC 52348</strain>
    </source>
</reference>